<dbReference type="InterPro" id="IPR001270">
    <property type="entry name" value="ClpA/B"/>
</dbReference>
<keyword evidence="8 11" id="KW-0067">ATP-binding</keyword>
<evidence type="ECO:0000256" key="1">
    <source>
        <dbReference type="ARBA" id="ARBA00006360"/>
    </source>
</evidence>
<keyword evidence="15" id="KW-1185">Reference proteome</keyword>
<keyword evidence="2 11" id="KW-0808">Transferase</keyword>
<feature type="compositionally biased region" description="Polar residues" evidence="12">
    <location>
        <begin position="427"/>
        <end position="442"/>
    </location>
</feature>
<dbReference type="SUPFAM" id="SSF48019">
    <property type="entry name" value="post-AAA+ oligomerization domain-like"/>
    <property type="match status" value="1"/>
</dbReference>
<keyword evidence="5" id="KW-0479">Metal-binding</keyword>
<dbReference type="SUPFAM" id="SSF52540">
    <property type="entry name" value="P-loop containing nucleoside triphosphate hydrolases"/>
    <property type="match status" value="1"/>
</dbReference>
<dbReference type="Pfam" id="PF12170">
    <property type="entry name" value="DNA_pol3_tau_5"/>
    <property type="match status" value="1"/>
</dbReference>
<dbReference type="Pfam" id="PF12169">
    <property type="entry name" value="DNA_pol3_gamma3"/>
    <property type="match status" value="1"/>
</dbReference>
<dbReference type="Gene3D" id="3.30.300.150">
    <property type="entry name" value="DNA polymerase III, tau subunit, domain V"/>
    <property type="match status" value="1"/>
</dbReference>
<evidence type="ECO:0000256" key="6">
    <source>
        <dbReference type="ARBA" id="ARBA00022741"/>
    </source>
</evidence>
<comment type="similarity">
    <text evidence="1 11">Belongs to the DnaX/STICHEL family.</text>
</comment>
<keyword evidence="9 11" id="KW-0239">DNA-directed DNA polymerase</keyword>
<dbReference type="CDD" id="cd18137">
    <property type="entry name" value="HLD_clamp_pol_III_gamma_tau"/>
    <property type="match status" value="1"/>
</dbReference>
<dbReference type="GO" id="GO:0003887">
    <property type="term" value="F:DNA-directed DNA polymerase activity"/>
    <property type="evidence" value="ECO:0007669"/>
    <property type="project" value="UniProtKB-EC"/>
</dbReference>
<evidence type="ECO:0000256" key="5">
    <source>
        <dbReference type="ARBA" id="ARBA00022723"/>
    </source>
</evidence>
<dbReference type="InterPro" id="IPR008921">
    <property type="entry name" value="DNA_pol3_clamp-load_cplx_C"/>
</dbReference>
<comment type="catalytic activity">
    <reaction evidence="10 11">
        <text>DNA(n) + a 2'-deoxyribonucleoside 5'-triphosphate = DNA(n+1) + diphosphate</text>
        <dbReference type="Rhea" id="RHEA:22508"/>
        <dbReference type="Rhea" id="RHEA-COMP:17339"/>
        <dbReference type="Rhea" id="RHEA-COMP:17340"/>
        <dbReference type="ChEBI" id="CHEBI:33019"/>
        <dbReference type="ChEBI" id="CHEBI:61560"/>
        <dbReference type="ChEBI" id="CHEBI:173112"/>
        <dbReference type="EC" id="2.7.7.7"/>
    </reaction>
</comment>
<dbReference type="InterPro" id="IPR050238">
    <property type="entry name" value="DNA_Rep/Repair_Clamp_Loader"/>
</dbReference>
<organism evidence="14 15">
    <name type="scientific">Thiorhodovibrio winogradskyi</name>
    <dbReference type="NCBI Taxonomy" id="77007"/>
    <lineage>
        <taxon>Bacteria</taxon>
        <taxon>Pseudomonadati</taxon>
        <taxon>Pseudomonadota</taxon>
        <taxon>Gammaproteobacteria</taxon>
        <taxon>Chromatiales</taxon>
        <taxon>Chromatiaceae</taxon>
        <taxon>Thiorhodovibrio</taxon>
    </lineage>
</organism>
<evidence type="ECO:0000313" key="14">
    <source>
        <dbReference type="EMBL" id="WPL19704.1"/>
    </source>
</evidence>
<evidence type="ECO:0000256" key="7">
    <source>
        <dbReference type="ARBA" id="ARBA00022833"/>
    </source>
</evidence>
<evidence type="ECO:0000256" key="4">
    <source>
        <dbReference type="ARBA" id="ARBA00022705"/>
    </source>
</evidence>
<keyword evidence="7" id="KW-0862">Zinc</keyword>
<feature type="domain" description="AAA+ ATPase" evidence="13">
    <location>
        <begin position="84"/>
        <end position="228"/>
    </location>
</feature>
<dbReference type="EC" id="2.7.7.7" evidence="11"/>
<dbReference type="PANTHER" id="PTHR11669">
    <property type="entry name" value="REPLICATION FACTOR C / DNA POLYMERASE III GAMMA-TAU SUBUNIT"/>
    <property type="match status" value="1"/>
</dbReference>
<protein>
    <recommendedName>
        <fullName evidence="11">DNA polymerase III subunit gamma/tau</fullName>
        <ecNumber evidence="11">2.7.7.7</ecNumber>
    </recommendedName>
</protein>
<dbReference type="InterPro" id="IPR027417">
    <property type="entry name" value="P-loop_NTPase"/>
</dbReference>
<dbReference type="InterPro" id="IPR038249">
    <property type="entry name" value="PolIII_tau_V_sf"/>
</dbReference>
<dbReference type="CDD" id="cd00009">
    <property type="entry name" value="AAA"/>
    <property type="match status" value="1"/>
</dbReference>
<dbReference type="Gene3D" id="1.20.272.10">
    <property type="match status" value="1"/>
</dbReference>
<accession>A0ABZ0SGV7</accession>
<comment type="function">
    <text evidence="11">DNA polymerase III is a complex, multichain enzyme responsible for most of the replicative synthesis in bacteria. This DNA polymerase also exhibits 3' to 5' exonuclease activity.</text>
</comment>
<evidence type="ECO:0000313" key="15">
    <source>
        <dbReference type="Proteomes" id="UP001432180"/>
    </source>
</evidence>
<dbReference type="InterPro" id="IPR003593">
    <property type="entry name" value="AAA+_ATPase"/>
</dbReference>
<dbReference type="PANTHER" id="PTHR11669:SF0">
    <property type="entry name" value="PROTEIN STICHEL-LIKE 2"/>
    <property type="match status" value="1"/>
</dbReference>
<evidence type="ECO:0000256" key="10">
    <source>
        <dbReference type="ARBA" id="ARBA00049244"/>
    </source>
</evidence>
<dbReference type="Proteomes" id="UP001432180">
    <property type="component" value="Chromosome"/>
</dbReference>
<name>A0ABZ0SGV7_9GAMM</name>
<dbReference type="Gene3D" id="1.10.8.60">
    <property type="match status" value="1"/>
</dbReference>
<dbReference type="NCBIfam" id="NF005942">
    <property type="entry name" value="PRK07994.1"/>
    <property type="match status" value="1"/>
</dbReference>
<proteinExistence type="inferred from homology"/>
<gene>
    <name evidence="11 14" type="primary">dnaX</name>
    <name evidence="14" type="ORF">Thiowin_04845</name>
</gene>
<evidence type="ECO:0000256" key="2">
    <source>
        <dbReference type="ARBA" id="ARBA00022679"/>
    </source>
</evidence>
<keyword evidence="4 11" id="KW-0235">DNA replication</keyword>
<evidence type="ECO:0000256" key="9">
    <source>
        <dbReference type="ARBA" id="ARBA00022932"/>
    </source>
</evidence>
<evidence type="ECO:0000256" key="11">
    <source>
        <dbReference type="RuleBase" id="RU364063"/>
    </source>
</evidence>
<dbReference type="SMART" id="SM00382">
    <property type="entry name" value="AAA"/>
    <property type="match status" value="1"/>
</dbReference>
<evidence type="ECO:0000256" key="8">
    <source>
        <dbReference type="ARBA" id="ARBA00022840"/>
    </source>
</evidence>
<dbReference type="InterPro" id="IPR022754">
    <property type="entry name" value="DNA_pol_III_gamma-3"/>
</dbReference>
<evidence type="ECO:0000256" key="12">
    <source>
        <dbReference type="SAM" id="MobiDB-lite"/>
    </source>
</evidence>
<dbReference type="InterPro" id="IPR045085">
    <property type="entry name" value="HLD_clamp_pol_III_gamma_tau"/>
</dbReference>
<dbReference type="EMBL" id="CP121472">
    <property type="protein sequence ID" value="WPL19704.1"/>
    <property type="molecule type" value="Genomic_DNA"/>
</dbReference>
<sequence>MDVCAVVWLALSTTLPSDPPVFPPVPPAARPIHCMLLSDSDPAENATTAYQVLARKWRPRTFADLVGQEHVVQALTNALDRGQLHHAYLFTGTRGVGKTTLARILAKSLNCEQGVSALPCGICASCREIHEGRFIDLQEIDAASRTKVEQTRELLENVPFAPVRGRYKVYLIDEVHMFSGHSFNALLKTLEEPPPHVKFVLATTDPQKLPPTVLSRCLQFNLKHLLPEQIGGRFRHVLETEGIAFEEQALALLARAAEGSMRDGLSLLDQGIAFGGGQLRVTEVRAMLGALDHDLTLALVEALCDHDGPRLLAEIGRVAELTPDFAGVLKSVIELLHRLALAQQVPTTLDSADPDYTRLKTLAERVAPEDLQLYYQVAVMGQQDLPLAPDARAGLEMVFLRALAFRPDSAGASRPAARQSAGPASGASETSGPSAKGQSGSGTLAAGEPARAAAVAEPQVVAAQVVAAQDTEPRAVAPQSVALQAIQPGITQSVPVQWDHGVAPSLVTAGAVQGKALTPGLANDQDWHQLVEQLPVNGLGRQLASHCAFQSWRGGELHLQLEPDCEHLIKADSAEQRLAQSLREVLGQPVRLRIAARRSVNDTPARARARVAQRRQREAEALMHQDPIALGLVSRLNAEWVPGSIQATG</sequence>
<dbReference type="NCBIfam" id="TIGR02397">
    <property type="entry name" value="dnaX_nterm"/>
    <property type="match status" value="1"/>
</dbReference>
<evidence type="ECO:0000256" key="3">
    <source>
        <dbReference type="ARBA" id="ARBA00022695"/>
    </source>
</evidence>
<comment type="subunit">
    <text evidence="11">DNA polymerase III contains a core (composed of alpha, epsilon and theta chains) that associates with a tau subunit. This core dimerizes to form the POLIII' complex. PolIII' associates with the gamma complex (composed of gamma, delta, delta', psi and chi chains) and with the beta chain to form the complete DNA polymerase III complex.</text>
</comment>
<dbReference type="Pfam" id="PF13177">
    <property type="entry name" value="DNA_pol3_delta2"/>
    <property type="match status" value="1"/>
</dbReference>
<keyword evidence="3 11" id="KW-0548">Nucleotidyltransferase</keyword>
<dbReference type="InterPro" id="IPR012763">
    <property type="entry name" value="DNA_pol_III_sug/sutau_N"/>
</dbReference>
<reference evidence="14 15" key="1">
    <citation type="journal article" date="2023" name="Microorganisms">
        <title>Thiorhodovibrio frisius and Trv. litoralis spp. nov., Two Novel Members from a Clade of Fastidious Purple Sulfur Bacteria That Exhibit Unique Red-Shifted Light-Harvesting Capabilities.</title>
        <authorList>
            <person name="Methner A."/>
            <person name="Kuzyk S.B."/>
            <person name="Petersen J."/>
            <person name="Bauer S."/>
            <person name="Brinkmann H."/>
            <person name="Sichau K."/>
            <person name="Wanner G."/>
            <person name="Wolf J."/>
            <person name="Neumann-Schaal M."/>
            <person name="Henke P."/>
            <person name="Tank M."/>
            <person name="Sproer C."/>
            <person name="Bunk B."/>
            <person name="Overmann J."/>
        </authorList>
    </citation>
    <scope>NUCLEOTIDE SEQUENCE [LARGE SCALE GENOMIC DNA]</scope>
    <source>
        <strain evidence="14 15">DSM 6702</strain>
    </source>
</reference>
<dbReference type="InterPro" id="IPR021029">
    <property type="entry name" value="DNA_pol_III_tau_dom-5"/>
</dbReference>
<keyword evidence="6 11" id="KW-0547">Nucleotide-binding</keyword>
<dbReference type="Pfam" id="PF22608">
    <property type="entry name" value="DNAX_ATPase_lid"/>
    <property type="match status" value="1"/>
</dbReference>
<dbReference type="PRINTS" id="PR00300">
    <property type="entry name" value="CLPPROTEASEA"/>
</dbReference>
<dbReference type="Gene3D" id="3.40.50.300">
    <property type="entry name" value="P-loop containing nucleotide triphosphate hydrolases"/>
    <property type="match status" value="1"/>
</dbReference>
<evidence type="ECO:0000259" key="13">
    <source>
        <dbReference type="SMART" id="SM00382"/>
    </source>
</evidence>
<feature type="region of interest" description="Disordered" evidence="12">
    <location>
        <begin position="411"/>
        <end position="450"/>
    </location>
</feature>